<comment type="similarity">
    <text evidence="4">Belongs to the Cob(I)alamin adenosyltransferase family.</text>
</comment>
<name>A0ABS5JQ34_9BACT</name>
<comment type="catalytic activity">
    <reaction evidence="4">
        <text>2 cob(II)yrinate a,c diamide + reduced [electron-transfer flavoprotein] + 2 ATP = 2 adenosylcob(III)yrinate a,c-diamide + 2 triphosphate + oxidized [electron-transfer flavoprotein] + 3 H(+)</text>
        <dbReference type="Rhea" id="RHEA:11528"/>
        <dbReference type="Rhea" id="RHEA-COMP:10685"/>
        <dbReference type="Rhea" id="RHEA-COMP:10686"/>
        <dbReference type="ChEBI" id="CHEBI:15378"/>
        <dbReference type="ChEBI" id="CHEBI:18036"/>
        <dbReference type="ChEBI" id="CHEBI:30616"/>
        <dbReference type="ChEBI" id="CHEBI:57692"/>
        <dbReference type="ChEBI" id="CHEBI:58307"/>
        <dbReference type="ChEBI" id="CHEBI:58503"/>
        <dbReference type="ChEBI" id="CHEBI:58537"/>
        <dbReference type="EC" id="2.5.1.17"/>
    </reaction>
</comment>
<dbReference type="EMBL" id="JAGUCO010000001">
    <property type="protein sequence ID" value="MBS2096981.1"/>
    <property type="molecule type" value="Genomic_DNA"/>
</dbReference>
<dbReference type="PANTHER" id="PTHR12213:SF0">
    <property type="entry name" value="CORRINOID ADENOSYLTRANSFERASE MMAB"/>
    <property type="match status" value="1"/>
</dbReference>
<keyword evidence="7" id="KW-1185">Reference proteome</keyword>
<proteinExistence type="inferred from homology"/>
<dbReference type="PANTHER" id="PTHR12213">
    <property type="entry name" value="CORRINOID ADENOSYLTRANSFERASE"/>
    <property type="match status" value="1"/>
</dbReference>
<dbReference type="Pfam" id="PF01923">
    <property type="entry name" value="Cob_adeno_trans"/>
    <property type="match status" value="1"/>
</dbReference>
<keyword evidence="3 4" id="KW-0067">ATP-binding</keyword>
<dbReference type="InterPro" id="IPR029499">
    <property type="entry name" value="PduO-typ"/>
</dbReference>
<dbReference type="SUPFAM" id="SSF89028">
    <property type="entry name" value="Cobalamin adenosyltransferase-like"/>
    <property type="match status" value="1"/>
</dbReference>
<organism evidence="6 7">
    <name type="scientific">Carboxylicivirga linearis</name>
    <dbReference type="NCBI Taxonomy" id="1628157"/>
    <lineage>
        <taxon>Bacteria</taxon>
        <taxon>Pseudomonadati</taxon>
        <taxon>Bacteroidota</taxon>
        <taxon>Bacteroidia</taxon>
        <taxon>Marinilabiliales</taxon>
        <taxon>Marinilabiliaceae</taxon>
        <taxon>Carboxylicivirga</taxon>
    </lineage>
</organism>
<evidence type="ECO:0000313" key="6">
    <source>
        <dbReference type="EMBL" id="MBS2096981.1"/>
    </source>
</evidence>
<accession>A0ABS5JQ34</accession>
<evidence type="ECO:0000256" key="4">
    <source>
        <dbReference type="RuleBase" id="RU366026"/>
    </source>
</evidence>
<dbReference type="GO" id="GO:0008817">
    <property type="term" value="F:corrinoid adenosyltransferase activity"/>
    <property type="evidence" value="ECO:0007669"/>
    <property type="project" value="UniProtKB-EC"/>
</dbReference>
<evidence type="ECO:0000259" key="5">
    <source>
        <dbReference type="Pfam" id="PF01923"/>
    </source>
</evidence>
<comment type="pathway">
    <text evidence="4">Cofactor biosynthesis; adenosylcobalamin biosynthesis; adenosylcobalamin from cob(II)yrinate a,c-diamide: step 2/7.</text>
</comment>
<dbReference type="InterPro" id="IPR016030">
    <property type="entry name" value="CblAdoTrfase-like"/>
</dbReference>
<dbReference type="NCBIfam" id="TIGR00636">
    <property type="entry name" value="PduO_Nterm"/>
    <property type="match status" value="1"/>
</dbReference>
<comment type="caution">
    <text evidence="6">The sequence shown here is derived from an EMBL/GenBank/DDBJ whole genome shotgun (WGS) entry which is preliminary data.</text>
</comment>
<keyword evidence="1 4" id="KW-0808">Transferase</keyword>
<feature type="domain" description="Cobalamin adenosyltransferase-like" evidence="5">
    <location>
        <begin position="3"/>
        <end position="168"/>
    </location>
</feature>
<dbReference type="RefSeq" id="WP_212212674.1">
    <property type="nucleotide sequence ID" value="NZ_JAGUCO010000001.1"/>
</dbReference>
<dbReference type="EC" id="2.5.1.17" evidence="4"/>
<keyword evidence="2 4" id="KW-0547">Nucleotide-binding</keyword>
<dbReference type="Gene3D" id="1.20.1200.10">
    <property type="entry name" value="Cobalamin adenosyltransferase-like"/>
    <property type="match status" value="1"/>
</dbReference>
<dbReference type="Proteomes" id="UP000708576">
    <property type="component" value="Unassembled WGS sequence"/>
</dbReference>
<dbReference type="InterPro" id="IPR036451">
    <property type="entry name" value="CblAdoTrfase-like_sf"/>
</dbReference>
<sequence length="190" mass="22103">MKIYTKTGDRGQTGLLGGVRVSKDDIRVDTYGTFDEVNSFIGLLRTKMDPNHSWQDKLHRIQVELMNTMSHLATPEDMREKNQMPLPEGMDVFCEDWIDEIENSLSSKSDYFILPGGDEISALCHVVRTQLRRGERKLISLHTNHKVERSILLFINRLSDLFFSLSRAALEEADLPEERWRAFLYNREEK</sequence>
<evidence type="ECO:0000256" key="3">
    <source>
        <dbReference type="ARBA" id="ARBA00022840"/>
    </source>
</evidence>
<evidence type="ECO:0000256" key="1">
    <source>
        <dbReference type="ARBA" id="ARBA00022679"/>
    </source>
</evidence>
<keyword evidence="4" id="KW-0169">Cobalamin biosynthesis</keyword>
<evidence type="ECO:0000313" key="7">
    <source>
        <dbReference type="Proteomes" id="UP000708576"/>
    </source>
</evidence>
<comment type="catalytic activity">
    <reaction evidence="4">
        <text>2 cob(II)alamin + reduced [electron-transfer flavoprotein] + 2 ATP = 2 adenosylcob(III)alamin + 2 triphosphate + oxidized [electron-transfer flavoprotein] + 3 H(+)</text>
        <dbReference type="Rhea" id="RHEA:28671"/>
        <dbReference type="Rhea" id="RHEA-COMP:10685"/>
        <dbReference type="Rhea" id="RHEA-COMP:10686"/>
        <dbReference type="ChEBI" id="CHEBI:15378"/>
        <dbReference type="ChEBI" id="CHEBI:16304"/>
        <dbReference type="ChEBI" id="CHEBI:18036"/>
        <dbReference type="ChEBI" id="CHEBI:18408"/>
        <dbReference type="ChEBI" id="CHEBI:30616"/>
        <dbReference type="ChEBI" id="CHEBI:57692"/>
        <dbReference type="ChEBI" id="CHEBI:58307"/>
        <dbReference type="EC" id="2.5.1.17"/>
    </reaction>
</comment>
<protein>
    <recommendedName>
        <fullName evidence="4">Corrinoid adenosyltransferase</fullName>
        <ecNumber evidence="4">2.5.1.17</ecNumber>
    </recommendedName>
    <alternativeName>
        <fullName evidence="4">Cob(II)alamin adenosyltransferase</fullName>
    </alternativeName>
    <alternativeName>
        <fullName evidence="4">Cob(II)yrinic acid a,c-diamide adenosyltransferase</fullName>
    </alternativeName>
    <alternativeName>
        <fullName evidence="4">Cobinamide/cobalamin adenosyltransferase</fullName>
    </alternativeName>
</protein>
<reference evidence="6 7" key="1">
    <citation type="journal article" date="2015" name="Int. J. Syst. Evol. Microbiol.">
        <title>Carboxylicivirga linearis sp. nov., isolated from a sea cucumber culture pond.</title>
        <authorList>
            <person name="Wang F.Q."/>
            <person name="Zhou Y.X."/>
            <person name="Lin X.Z."/>
            <person name="Chen G.J."/>
            <person name="Du Z.J."/>
        </authorList>
    </citation>
    <scope>NUCLEOTIDE SEQUENCE [LARGE SCALE GENOMIC DNA]</scope>
    <source>
        <strain evidence="6 7">FB218</strain>
    </source>
</reference>
<gene>
    <name evidence="6" type="ORF">KEM10_01750</name>
</gene>
<evidence type="ECO:0000256" key="2">
    <source>
        <dbReference type="ARBA" id="ARBA00022741"/>
    </source>
</evidence>